<dbReference type="InterPro" id="IPR055566">
    <property type="entry name" value="ARM_LIN"/>
</dbReference>
<evidence type="ECO:0000313" key="3">
    <source>
        <dbReference type="EMBL" id="KAJ6807444.1"/>
    </source>
</evidence>
<feature type="domain" description="Putative E3 ubiquitin-protein ligase LIN ARM-like" evidence="2">
    <location>
        <begin position="47"/>
        <end position="236"/>
    </location>
</feature>
<dbReference type="Proteomes" id="UP001140949">
    <property type="component" value="Unassembled WGS sequence"/>
</dbReference>
<reference evidence="3" key="2">
    <citation type="submission" date="2023-04" db="EMBL/GenBank/DDBJ databases">
        <authorList>
            <person name="Bruccoleri R.E."/>
            <person name="Oakeley E.J."/>
            <person name="Faust A.-M."/>
            <person name="Dessus-Babus S."/>
            <person name="Altorfer M."/>
            <person name="Burckhardt D."/>
            <person name="Oertli M."/>
            <person name="Naumann U."/>
            <person name="Petersen F."/>
            <person name="Wong J."/>
        </authorList>
    </citation>
    <scope>NUCLEOTIDE SEQUENCE</scope>
    <source>
        <strain evidence="3">GSM-AAB239-AS_SAM_17_03QT</strain>
        <tissue evidence="3">Leaf</tissue>
    </source>
</reference>
<dbReference type="AlphaFoldDB" id="A0AAX6ETN1"/>
<comment type="caution">
    <text evidence="3">The sequence shown here is derived from an EMBL/GenBank/DDBJ whole genome shotgun (WGS) entry which is preliminary data.</text>
</comment>
<name>A0AAX6ETN1_IRIPA</name>
<feature type="region of interest" description="Disordered" evidence="1">
    <location>
        <begin position="1"/>
        <end position="47"/>
    </location>
</feature>
<dbReference type="Pfam" id="PF23628">
    <property type="entry name" value="ARM_LIN_C"/>
    <property type="match status" value="1"/>
</dbReference>
<accession>A0AAX6ETN1</accession>
<evidence type="ECO:0000259" key="2">
    <source>
        <dbReference type="Pfam" id="PF23628"/>
    </source>
</evidence>
<dbReference type="InterPro" id="IPR052858">
    <property type="entry name" value="E3_ubiquitin-ligase_LIN"/>
</dbReference>
<proteinExistence type="predicted"/>
<dbReference type="PANTHER" id="PTHR47446:SF2">
    <property type="entry name" value="RING-TYPE E3 UBIQUITIN TRANSFERASE"/>
    <property type="match status" value="1"/>
</dbReference>
<feature type="compositionally biased region" description="Polar residues" evidence="1">
    <location>
        <begin position="21"/>
        <end position="33"/>
    </location>
</feature>
<keyword evidence="4" id="KW-1185">Reference proteome</keyword>
<organism evidence="3 4">
    <name type="scientific">Iris pallida</name>
    <name type="common">Sweet iris</name>
    <dbReference type="NCBI Taxonomy" id="29817"/>
    <lineage>
        <taxon>Eukaryota</taxon>
        <taxon>Viridiplantae</taxon>
        <taxon>Streptophyta</taxon>
        <taxon>Embryophyta</taxon>
        <taxon>Tracheophyta</taxon>
        <taxon>Spermatophyta</taxon>
        <taxon>Magnoliopsida</taxon>
        <taxon>Liliopsida</taxon>
        <taxon>Asparagales</taxon>
        <taxon>Iridaceae</taxon>
        <taxon>Iridoideae</taxon>
        <taxon>Irideae</taxon>
        <taxon>Iris</taxon>
    </lineage>
</organism>
<evidence type="ECO:0000256" key="1">
    <source>
        <dbReference type="SAM" id="MobiDB-lite"/>
    </source>
</evidence>
<sequence length="257" mass="28357">MAACYSRSRSVGPVRRKMSGMSASKRASPTWRPTASRDPTDPASSGTETIVSFQGRFSYSGKPLARAFLLKHAGMNKSFKAIMRSEQFGYALEDSKEKLVEEKAAVEWESRVAFALASHEFGLVFEALAEGMRSKNASFFSACLVSATWLVHMLSVLPDTGIRGAARHCLLKQYISILKSSNNLDDKALAMLAVRSFMNDADGMKDLSFYIKDILKTIRELKKSSVLAYDMLKILSDGKESSSVRYMESRGVESSGL</sequence>
<protein>
    <submittedName>
        <fullName evidence="3">E3 ubiquitin-protein ligase LIN-1 isoform X2</fullName>
    </submittedName>
</protein>
<dbReference type="EMBL" id="JANAVB010033820">
    <property type="protein sequence ID" value="KAJ6807444.1"/>
    <property type="molecule type" value="Genomic_DNA"/>
</dbReference>
<dbReference type="PANTHER" id="PTHR47446">
    <property type="entry name" value="RING-TYPE E3 UBIQUITIN TRANSFERASE"/>
    <property type="match status" value="1"/>
</dbReference>
<gene>
    <name evidence="3" type="ORF">M6B38_170175</name>
</gene>
<reference evidence="3" key="1">
    <citation type="journal article" date="2023" name="GigaByte">
        <title>Genome assembly of the bearded iris, Iris pallida Lam.</title>
        <authorList>
            <person name="Bruccoleri R.E."/>
            <person name="Oakeley E.J."/>
            <person name="Faust A.M.E."/>
            <person name="Altorfer M."/>
            <person name="Dessus-Babus S."/>
            <person name="Burckhardt D."/>
            <person name="Oertli M."/>
            <person name="Naumann U."/>
            <person name="Petersen F."/>
            <person name="Wong J."/>
        </authorList>
    </citation>
    <scope>NUCLEOTIDE SEQUENCE</scope>
    <source>
        <strain evidence="3">GSM-AAB239-AS_SAM_17_03QT</strain>
    </source>
</reference>
<evidence type="ECO:0000313" key="4">
    <source>
        <dbReference type="Proteomes" id="UP001140949"/>
    </source>
</evidence>